<dbReference type="Pfam" id="PF13298">
    <property type="entry name" value="LigD_N"/>
    <property type="match status" value="1"/>
</dbReference>
<keyword evidence="12" id="KW-0067">ATP-binding</keyword>
<name>A0A848HDV7_9BURK</name>
<keyword evidence="4" id="KW-0808">Transferase</keyword>
<evidence type="ECO:0000256" key="9">
    <source>
        <dbReference type="ARBA" id="ARBA00022763"/>
    </source>
</evidence>
<comment type="catalytic activity">
    <reaction evidence="20">
        <text>ATP + (deoxyribonucleotide)n-3'-hydroxyl + 5'-phospho-(deoxyribonucleotide)m = (deoxyribonucleotide)n+m + AMP + diphosphate.</text>
        <dbReference type="EC" id="6.5.1.1"/>
    </reaction>
</comment>
<evidence type="ECO:0000313" key="23">
    <source>
        <dbReference type="EMBL" id="NML47660.1"/>
    </source>
</evidence>
<comment type="caution">
    <text evidence="23">The sequence shown here is derived from an EMBL/GenBank/DDBJ whole genome shotgun (WGS) entry which is preliminary data.</text>
</comment>
<evidence type="ECO:0000256" key="12">
    <source>
        <dbReference type="ARBA" id="ARBA00022840"/>
    </source>
</evidence>
<evidence type="ECO:0000256" key="2">
    <source>
        <dbReference type="ARBA" id="ARBA00012727"/>
    </source>
</evidence>
<evidence type="ECO:0000256" key="4">
    <source>
        <dbReference type="ARBA" id="ARBA00022679"/>
    </source>
</evidence>
<evidence type="ECO:0000256" key="20">
    <source>
        <dbReference type="ARBA" id="ARBA00034003"/>
    </source>
</evidence>
<evidence type="ECO:0000256" key="13">
    <source>
        <dbReference type="ARBA" id="ARBA00022932"/>
    </source>
</evidence>
<evidence type="ECO:0000256" key="11">
    <source>
        <dbReference type="ARBA" id="ARBA00022839"/>
    </source>
</evidence>
<evidence type="ECO:0000256" key="19">
    <source>
        <dbReference type="ARBA" id="ARBA00029943"/>
    </source>
</evidence>
<dbReference type="GO" id="GO:0046872">
    <property type="term" value="F:metal ion binding"/>
    <property type="evidence" value="ECO:0007669"/>
    <property type="project" value="UniProtKB-KW"/>
</dbReference>
<evidence type="ECO:0000256" key="16">
    <source>
        <dbReference type="ARBA" id="ARBA00023204"/>
    </source>
</evidence>
<dbReference type="Proteomes" id="UP000541185">
    <property type="component" value="Unassembled WGS sequence"/>
</dbReference>
<keyword evidence="8" id="KW-0547">Nucleotide-binding</keyword>
<dbReference type="GO" id="GO:0005524">
    <property type="term" value="F:ATP binding"/>
    <property type="evidence" value="ECO:0007669"/>
    <property type="project" value="UniProtKB-KW"/>
</dbReference>
<dbReference type="NCBIfam" id="NF004628">
    <property type="entry name" value="PRK05972.1"/>
    <property type="match status" value="1"/>
</dbReference>
<dbReference type="Pfam" id="PF04679">
    <property type="entry name" value="DNA_ligase_A_C"/>
    <property type="match status" value="1"/>
</dbReference>
<dbReference type="InterPro" id="IPR014143">
    <property type="entry name" value="NHEJ_ligase_prk"/>
</dbReference>
<evidence type="ECO:0000256" key="10">
    <source>
        <dbReference type="ARBA" id="ARBA00022801"/>
    </source>
</evidence>
<evidence type="ECO:0000256" key="15">
    <source>
        <dbReference type="ARBA" id="ARBA00023172"/>
    </source>
</evidence>
<dbReference type="InterPro" id="IPR033651">
    <property type="entry name" value="PaeLigD_Pol-like"/>
</dbReference>
<dbReference type="Pfam" id="PF21686">
    <property type="entry name" value="LigD_Prim-Pol"/>
    <property type="match status" value="1"/>
</dbReference>
<dbReference type="NCBIfam" id="TIGR02778">
    <property type="entry name" value="ligD_pol"/>
    <property type="match status" value="1"/>
</dbReference>
<dbReference type="SUPFAM" id="SSF50249">
    <property type="entry name" value="Nucleic acid-binding proteins"/>
    <property type="match status" value="1"/>
</dbReference>
<dbReference type="NCBIfam" id="TIGR02779">
    <property type="entry name" value="NHEJ_ligase_lig"/>
    <property type="match status" value="1"/>
</dbReference>
<dbReference type="Pfam" id="PF01068">
    <property type="entry name" value="DNA_ligase_A_M"/>
    <property type="match status" value="1"/>
</dbReference>
<dbReference type="GO" id="GO:0003887">
    <property type="term" value="F:DNA-directed DNA polymerase activity"/>
    <property type="evidence" value="ECO:0007669"/>
    <property type="project" value="UniProtKB-KW"/>
</dbReference>
<dbReference type="PANTHER" id="PTHR42705:SF2">
    <property type="entry name" value="BIFUNCTIONAL NON-HOMOLOGOUS END JOINING PROTEIN LIGD"/>
    <property type="match status" value="1"/>
</dbReference>
<feature type="domain" description="ATP-dependent DNA ligase family profile" evidence="22">
    <location>
        <begin position="316"/>
        <end position="408"/>
    </location>
</feature>
<keyword evidence="11" id="KW-0269">Exonuclease</keyword>
<protein>
    <recommendedName>
        <fullName evidence="2">DNA ligase (ATP)</fullName>
        <ecNumber evidence="2">6.5.1.1</ecNumber>
    </recommendedName>
    <alternativeName>
        <fullName evidence="19">NHEJ DNA polymerase</fullName>
    </alternativeName>
</protein>
<keyword evidence="14" id="KW-0238">DNA-binding</keyword>
<comment type="cofactor">
    <cofactor evidence="1">
        <name>Mn(2+)</name>
        <dbReference type="ChEBI" id="CHEBI:29035"/>
    </cofactor>
</comment>
<evidence type="ECO:0000256" key="7">
    <source>
        <dbReference type="ARBA" id="ARBA00022723"/>
    </source>
</evidence>
<dbReference type="EC" id="6.5.1.1" evidence="2"/>
<keyword evidence="9" id="KW-0227">DNA damage</keyword>
<evidence type="ECO:0000256" key="21">
    <source>
        <dbReference type="SAM" id="MobiDB-lite"/>
    </source>
</evidence>
<reference evidence="23 24" key="1">
    <citation type="submission" date="2020-04" db="EMBL/GenBank/DDBJ databases">
        <title>Ramlibacter sp. G-1-2-2 isolated from soil.</title>
        <authorList>
            <person name="Dahal R.H."/>
        </authorList>
    </citation>
    <scope>NUCLEOTIDE SEQUENCE [LARGE SCALE GENOMIC DNA]</scope>
    <source>
        <strain evidence="23 24">G-1-2-2</strain>
    </source>
</reference>
<dbReference type="Gene3D" id="3.30.470.30">
    <property type="entry name" value="DNA ligase/mRNA capping enzyme"/>
    <property type="match status" value="1"/>
</dbReference>
<dbReference type="InterPro" id="IPR012310">
    <property type="entry name" value="DNA_ligase_ATP-dep_cent"/>
</dbReference>
<evidence type="ECO:0000256" key="18">
    <source>
        <dbReference type="ARBA" id="ARBA00023268"/>
    </source>
</evidence>
<dbReference type="InterPro" id="IPR014146">
    <property type="entry name" value="LigD_ligase_dom"/>
</dbReference>
<evidence type="ECO:0000256" key="17">
    <source>
        <dbReference type="ARBA" id="ARBA00023211"/>
    </source>
</evidence>
<dbReference type="CDD" id="cd07906">
    <property type="entry name" value="Adenylation_DNA_ligase_LigD_LigC"/>
    <property type="match status" value="1"/>
</dbReference>
<dbReference type="InterPro" id="IPR012340">
    <property type="entry name" value="NA-bd_OB-fold"/>
</dbReference>
<keyword evidence="24" id="KW-1185">Reference proteome</keyword>
<dbReference type="SUPFAM" id="SSF56091">
    <property type="entry name" value="DNA ligase/mRNA capping enzyme, catalytic domain"/>
    <property type="match status" value="1"/>
</dbReference>
<sequence>MADKSALARYRQKRNFEATPEPAEGGEANEGARSFVIQKHWATRLHYDFRLELEGTMKSWAVPKGPSYDPNDKRMAMPTEDHPIAYNRFEGQIPAGNYGAGKVIIWDKGSWIPLEDPHQGYRDGKLKFEMRGHKMHGHWTLVRMKGRGNGREDPWLLIKERDPFARPASEFSLVDEMPDSVQDLADRPPPVNLPGLAAASAPAPQAPRDGPPTGARKAALPAKLQPELAVLVDQAPRDAGDWIFEVKFDGYRMLARAEAGGIQLVTRNGNDWTARLPALVKALQAMELPDGWYDGEIIMPGRDTPSDFQALQSAFDSTRTEKIAYYLFDLPFCAGHDLRDVPLVQRREVLQRIVERKPHANVRFSAVFDVPAKELLDSACRLGLEGVIGKRRDSAYVGRRSSDWIKLKCSRRQEFVIGGWTDPQGARTGIGSLLLGVHEQDGTLRYAGNVGTGFNEKTLRELRQKLDGRAAGKSPFDAGAGLPRGAHWVRPELVCEVSFGEWTRDGKVRHSVFHGLRTDKPADDVGEEPVLHEAPPDKPAKAPRKAPAQKTAAQETASVTLPANLRISNPDRIVDPQTGTTKIALVRYYALVAPLMMPHLKDRPMAMVRAPDGIEGQLFFQKHLDRYKMAGVVQLDPAIFPGHPPMVKMQAAEGLLSAAQMNVVEVHTWNGTVPAIARPDRMTFDIDPGEGVSWAQIQEAAMLVRTLLQELALPVFLKTSGGKGLHLVVPLKKQFDWDTVKDFSKAVVDHLARTLPDRFVAKSGASNRVGRIFIDYLRNGYGATTVCAWSARARPGLGISVPARWDELKSLKGGAHWTVLTVHERLADGNAPWADYEKSRTALAAAMKKLGFTPPKASGR</sequence>
<dbReference type="AlphaFoldDB" id="A0A848HDV7"/>
<keyword evidence="17" id="KW-0464">Manganese</keyword>
<dbReference type="Gene3D" id="2.40.50.140">
    <property type="entry name" value="Nucleic acid-binding proteins"/>
    <property type="match status" value="1"/>
</dbReference>
<dbReference type="Gene3D" id="3.90.920.10">
    <property type="entry name" value="DNA primase, PRIM domain"/>
    <property type="match status" value="1"/>
</dbReference>
<dbReference type="GO" id="GO:0006310">
    <property type="term" value="P:DNA recombination"/>
    <property type="evidence" value="ECO:0007669"/>
    <property type="project" value="UniProtKB-KW"/>
</dbReference>
<dbReference type="InterPro" id="IPR012309">
    <property type="entry name" value="DNA_ligase_ATP-dep_C"/>
</dbReference>
<evidence type="ECO:0000256" key="8">
    <source>
        <dbReference type="ARBA" id="ARBA00022741"/>
    </source>
</evidence>
<dbReference type="CDD" id="cd07971">
    <property type="entry name" value="OBF_DNA_ligase_LigD"/>
    <property type="match status" value="1"/>
</dbReference>
<keyword evidence="13" id="KW-0239">DNA-directed DNA polymerase</keyword>
<feature type="region of interest" description="Disordered" evidence="21">
    <location>
        <begin position="1"/>
        <end position="30"/>
    </location>
</feature>
<evidence type="ECO:0000256" key="3">
    <source>
        <dbReference type="ARBA" id="ARBA00022598"/>
    </source>
</evidence>
<feature type="region of interest" description="Disordered" evidence="21">
    <location>
        <begin position="182"/>
        <end position="217"/>
    </location>
</feature>
<evidence type="ECO:0000256" key="6">
    <source>
        <dbReference type="ARBA" id="ARBA00022722"/>
    </source>
</evidence>
<keyword evidence="15" id="KW-0233">DNA recombination</keyword>
<dbReference type="GO" id="GO:0003910">
    <property type="term" value="F:DNA ligase (ATP) activity"/>
    <property type="evidence" value="ECO:0007669"/>
    <property type="project" value="UniProtKB-EC"/>
</dbReference>
<keyword evidence="18" id="KW-0511">Multifunctional enzyme</keyword>
<dbReference type="PANTHER" id="PTHR42705">
    <property type="entry name" value="BIFUNCTIONAL NON-HOMOLOGOUS END JOINING PROTEIN LIGD"/>
    <property type="match status" value="1"/>
</dbReference>
<feature type="compositionally biased region" description="Low complexity" evidence="21">
    <location>
        <begin position="17"/>
        <end position="30"/>
    </location>
</feature>
<dbReference type="InterPro" id="IPR052171">
    <property type="entry name" value="NHEJ_LigD"/>
</dbReference>
<feature type="compositionally biased region" description="Low complexity" evidence="21">
    <location>
        <begin position="197"/>
        <end position="207"/>
    </location>
</feature>
<dbReference type="InterPro" id="IPR014145">
    <property type="entry name" value="LigD_pol_dom"/>
</dbReference>
<accession>A0A848HDV7</accession>
<evidence type="ECO:0000313" key="24">
    <source>
        <dbReference type="Proteomes" id="UP000541185"/>
    </source>
</evidence>
<dbReference type="NCBIfam" id="TIGR02776">
    <property type="entry name" value="NHEJ_ligase_prk"/>
    <property type="match status" value="1"/>
</dbReference>
<dbReference type="PROSITE" id="PS50160">
    <property type="entry name" value="DNA_LIGASE_A3"/>
    <property type="match status" value="1"/>
</dbReference>
<dbReference type="Gene3D" id="3.30.1490.70">
    <property type="match status" value="1"/>
</dbReference>
<dbReference type="InterPro" id="IPR014144">
    <property type="entry name" value="LigD_PE_domain"/>
</dbReference>
<dbReference type="GO" id="GO:0003677">
    <property type="term" value="F:DNA binding"/>
    <property type="evidence" value="ECO:0007669"/>
    <property type="project" value="UniProtKB-KW"/>
</dbReference>
<feature type="compositionally biased region" description="Basic and acidic residues" evidence="21">
    <location>
        <begin position="517"/>
        <end position="540"/>
    </location>
</feature>
<evidence type="ECO:0000256" key="14">
    <source>
        <dbReference type="ARBA" id="ARBA00023125"/>
    </source>
</evidence>
<feature type="region of interest" description="Disordered" evidence="21">
    <location>
        <begin position="517"/>
        <end position="557"/>
    </location>
</feature>
<keyword evidence="3 23" id="KW-0436">Ligase</keyword>
<gene>
    <name evidence="23" type="primary">ligD</name>
    <name evidence="23" type="ORF">HHL11_28180</name>
</gene>
<evidence type="ECO:0000256" key="5">
    <source>
        <dbReference type="ARBA" id="ARBA00022695"/>
    </source>
</evidence>
<dbReference type="NCBIfam" id="TIGR02777">
    <property type="entry name" value="LigD_PE_dom"/>
    <property type="match status" value="1"/>
</dbReference>
<organism evidence="23 24">
    <name type="scientific">Ramlibacter agri</name>
    <dbReference type="NCBI Taxonomy" id="2728837"/>
    <lineage>
        <taxon>Bacteria</taxon>
        <taxon>Pseudomonadati</taxon>
        <taxon>Pseudomonadota</taxon>
        <taxon>Betaproteobacteria</taxon>
        <taxon>Burkholderiales</taxon>
        <taxon>Comamonadaceae</taxon>
        <taxon>Ramlibacter</taxon>
    </lineage>
</organism>
<keyword evidence="5" id="KW-0548">Nucleotidyltransferase</keyword>
<dbReference type="GO" id="GO:0004527">
    <property type="term" value="F:exonuclease activity"/>
    <property type="evidence" value="ECO:0007669"/>
    <property type="project" value="UniProtKB-KW"/>
</dbReference>
<proteinExistence type="predicted"/>
<dbReference type="EMBL" id="JABBFX010000003">
    <property type="protein sequence ID" value="NML47660.1"/>
    <property type="molecule type" value="Genomic_DNA"/>
</dbReference>
<evidence type="ECO:0000259" key="22">
    <source>
        <dbReference type="PROSITE" id="PS50160"/>
    </source>
</evidence>
<dbReference type="CDD" id="cd04862">
    <property type="entry name" value="PaeLigD_Pol_like"/>
    <property type="match status" value="1"/>
</dbReference>
<evidence type="ECO:0000256" key="1">
    <source>
        <dbReference type="ARBA" id="ARBA00001936"/>
    </source>
</evidence>
<dbReference type="RefSeq" id="WP_169421925.1">
    <property type="nucleotide sequence ID" value="NZ_JABBFX010000003.1"/>
</dbReference>
<keyword evidence="16" id="KW-0234">DNA repair</keyword>
<keyword evidence="7" id="KW-0479">Metal-binding</keyword>
<keyword evidence="10" id="KW-0378">Hydrolase</keyword>
<dbReference type="GO" id="GO:0006281">
    <property type="term" value="P:DNA repair"/>
    <property type="evidence" value="ECO:0007669"/>
    <property type="project" value="UniProtKB-KW"/>
</dbReference>
<keyword evidence="6" id="KW-0540">Nuclease</keyword>